<sequence>MFGFININANAWQVLYRTNAGNTSTPMATVTTIIVPTYPRDDRLIMHAAIEDASAYKCRPSKTLRKELLPDAGSLIERIELLFLGTYLQQGWVVSVADYEGPMSAFGAGPIAGYSTLDAARATLNFKESGLDRKKTKIGSVGYSGGAIAVGWAAQLQGSYAPELNIAGWALGGTPANISDVVEKADQKFTAGLIVLGAAGVLAGYPELAPVAEKYLTPKGHAAVDYVRHNCAILASAPFAFDHIQSKKYIKGGLQLSEVPGVNKKIADLTMGANGLTPKAPVFMFHAVTDEFIPYAATKDAAQTWCDQGAQIEFTTEVLGLEHIATYIATFSRVFRFLEDRFQDKPLKYRKCSFKTIATPALNPIDDLELGGHVLEVAKTLLGLATGNPIKSEIIKAHSNNSF</sequence>
<dbReference type="AlphaFoldDB" id="A0A2N1JD78"/>
<protein>
    <recommendedName>
        <fullName evidence="3">triacylglycerol lipase</fullName>
        <ecNumber evidence="3">3.1.1.3</ecNumber>
    </recommendedName>
</protein>
<dbReference type="OrthoDB" id="2373480at2759"/>
<evidence type="ECO:0000256" key="6">
    <source>
        <dbReference type="ARBA" id="ARBA00022963"/>
    </source>
</evidence>
<evidence type="ECO:0000256" key="3">
    <source>
        <dbReference type="ARBA" id="ARBA00013279"/>
    </source>
</evidence>
<evidence type="ECO:0000313" key="13">
    <source>
        <dbReference type="Proteomes" id="UP000232875"/>
    </source>
</evidence>
<comment type="subcellular location">
    <subcellularLocation>
        <location evidence="2">Secreted</location>
    </subcellularLocation>
</comment>
<keyword evidence="7" id="KW-0843">Virulence</keyword>
<dbReference type="Pfam" id="PF03583">
    <property type="entry name" value="LIP"/>
    <property type="match status" value="1"/>
</dbReference>
<dbReference type="GO" id="GO:0005576">
    <property type="term" value="C:extracellular region"/>
    <property type="evidence" value="ECO:0007669"/>
    <property type="project" value="UniProtKB-SubCell"/>
</dbReference>
<keyword evidence="8" id="KW-0443">Lipid metabolism</keyword>
<dbReference type="EMBL" id="KZ454989">
    <property type="protein sequence ID" value="PKI84482.1"/>
    <property type="molecule type" value="Genomic_DNA"/>
</dbReference>
<evidence type="ECO:0000256" key="8">
    <source>
        <dbReference type="ARBA" id="ARBA00023098"/>
    </source>
</evidence>
<comment type="catalytic activity">
    <reaction evidence="10">
        <text>a diacylglycerol + H2O = a monoacylglycerol + a fatty acid + H(+)</text>
        <dbReference type="Rhea" id="RHEA:32731"/>
        <dbReference type="ChEBI" id="CHEBI:15377"/>
        <dbReference type="ChEBI" id="CHEBI:15378"/>
        <dbReference type="ChEBI" id="CHEBI:17408"/>
        <dbReference type="ChEBI" id="CHEBI:18035"/>
        <dbReference type="ChEBI" id="CHEBI:28868"/>
    </reaction>
</comment>
<dbReference type="InterPro" id="IPR005152">
    <property type="entry name" value="Lipase_secreted"/>
</dbReference>
<keyword evidence="13" id="KW-1185">Reference proteome</keyword>
<dbReference type="EC" id="3.1.1.3" evidence="3"/>
<evidence type="ECO:0000256" key="1">
    <source>
        <dbReference type="ARBA" id="ARBA00001024"/>
    </source>
</evidence>
<dbReference type="Gene3D" id="3.40.50.1820">
    <property type="entry name" value="alpha/beta hydrolase"/>
    <property type="match status" value="1"/>
</dbReference>
<dbReference type="InterPro" id="IPR029058">
    <property type="entry name" value="AB_hydrolase_fold"/>
</dbReference>
<dbReference type="PANTHER" id="PTHR34853:SF1">
    <property type="entry name" value="LIPASE 5"/>
    <property type="match status" value="1"/>
</dbReference>
<dbReference type="GO" id="GO:0016042">
    <property type="term" value="P:lipid catabolic process"/>
    <property type="evidence" value="ECO:0007669"/>
    <property type="project" value="UniProtKB-UniRule"/>
</dbReference>
<comment type="similarity">
    <text evidence="9">Belongs to the AB hydrolase superfamily. Lipase family. Class Lip subfamily.</text>
</comment>
<proteinExistence type="inferred from homology"/>
<dbReference type="Proteomes" id="UP000232875">
    <property type="component" value="Unassembled WGS sequence"/>
</dbReference>
<evidence type="ECO:0000256" key="9">
    <source>
        <dbReference type="ARBA" id="ARBA00043986"/>
    </source>
</evidence>
<comment type="catalytic activity">
    <reaction evidence="1">
        <text>a triacylglycerol + H2O = a diacylglycerol + a fatty acid + H(+)</text>
        <dbReference type="Rhea" id="RHEA:12044"/>
        <dbReference type="ChEBI" id="CHEBI:15377"/>
        <dbReference type="ChEBI" id="CHEBI:15378"/>
        <dbReference type="ChEBI" id="CHEBI:17855"/>
        <dbReference type="ChEBI" id="CHEBI:18035"/>
        <dbReference type="ChEBI" id="CHEBI:28868"/>
        <dbReference type="EC" id="3.1.1.3"/>
    </reaction>
</comment>
<evidence type="ECO:0000256" key="4">
    <source>
        <dbReference type="ARBA" id="ARBA00022525"/>
    </source>
</evidence>
<keyword evidence="6" id="KW-0442">Lipid degradation</keyword>
<evidence type="ECO:0000256" key="5">
    <source>
        <dbReference type="ARBA" id="ARBA00022801"/>
    </source>
</evidence>
<comment type="catalytic activity">
    <reaction evidence="11">
        <text>a monoacylglycerol + H2O = glycerol + a fatty acid + H(+)</text>
        <dbReference type="Rhea" id="RHEA:15245"/>
        <dbReference type="ChEBI" id="CHEBI:15377"/>
        <dbReference type="ChEBI" id="CHEBI:15378"/>
        <dbReference type="ChEBI" id="CHEBI:17408"/>
        <dbReference type="ChEBI" id="CHEBI:17754"/>
        <dbReference type="ChEBI" id="CHEBI:28868"/>
    </reaction>
</comment>
<dbReference type="SUPFAM" id="SSF53474">
    <property type="entry name" value="alpha/beta-Hydrolases"/>
    <property type="match status" value="1"/>
</dbReference>
<dbReference type="GO" id="GO:0004806">
    <property type="term" value="F:triacylglycerol lipase activity"/>
    <property type="evidence" value="ECO:0007669"/>
    <property type="project" value="UniProtKB-UniRule"/>
</dbReference>
<keyword evidence="5" id="KW-0378">Hydrolase</keyword>
<dbReference type="PANTHER" id="PTHR34853">
    <property type="match status" value="1"/>
</dbReference>
<evidence type="ECO:0000256" key="7">
    <source>
        <dbReference type="ARBA" id="ARBA00023026"/>
    </source>
</evidence>
<dbReference type="Gene3D" id="1.10.260.130">
    <property type="match status" value="1"/>
</dbReference>
<name>A0A2N1JD78_9BASI</name>
<accession>A0A2N1JD78</accession>
<organism evidence="12 13">
    <name type="scientific">Malassezia vespertilionis</name>
    <dbReference type="NCBI Taxonomy" id="2020962"/>
    <lineage>
        <taxon>Eukaryota</taxon>
        <taxon>Fungi</taxon>
        <taxon>Dikarya</taxon>
        <taxon>Basidiomycota</taxon>
        <taxon>Ustilaginomycotina</taxon>
        <taxon>Malasseziomycetes</taxon>
        <taxon>Malasseziales</taxon>
        <taxon>Malasseziaceae</taxon>
        <taxon>Malassezia</taxon>
    </lineage>
</organism>
<evidence type="ECO:0000313" key="12">
    <source>
        <dbReference type="EMBL" id="PKI84482.1"/>
    </source>
</evidence>
<gene>
    <name evidence="12" type="ORF">MVES_001396</name>
</gene>
<evidence type="ECO:0000256" key="10">
    <source>
        <dbReference type="ARBA" id="ARBA00047591"/>
    </source>
</evidence>
<keyword evidence="4" id="KW-0964">Secreted</keyword>
<reference evidence="12 13" key="1">
    <citation type="submission" date="2017-10" db="EMBL/GenBank/DDBJ databases">
        <title>A novel species of cold-tolerant Malassezia isolated from bats.</title>
        <authorList>
            <person name="Lorch J.M."/>
            <person name="Palmer J.M."/>
            <person name="Vanderwolf K.J."/>
            <person name="Schmidt K.Z."/>
            <person name="Verant M.L."/>
            <person name="Weller T.J."/>
            <person name="Blehert D.S."/>
        </authorList>
    </citation>
    <scope>NUCLEOTIDE SEQUENCE [LARGE SCALE GENOMIC DNA]</scope>
    <source>
        <strain evidence="12 13">NWHC:44797-103</strain>
    </source>
</reference>
<evidence type="ECO:0000256" key="2">
    <source>
        <dbReference type="ARBA" id="ARBA00004613"/>
    </source>
</evidence>
<evidence type="ECO:0000256" key="11">
    <source>
        <dbReference type="ARBA" id="ARBA00048461"/>
    </source>
</evidence>